<feature type="transmembrane region" description="Helical" evidence="1">
    <location>
        <begin position="168"/>
        <end position="196"/>
    </location>
</feature>
<feature type="transmembrane region" description="Helical" evidence="1">
    <location>
        <begin position="364"/>
        <end position="386"/>
    </location>
</feature>
<keyword evidence="1" id="KW-1133">Transmembrane helix</keyword>
<feature type="transmembrane region" description="Helical" evidence="1">
    <location>
        <begin position="92"/>
        <end position="109"/>
    </location>
</feature>
<reference evidence="2 3" key="1">
    <citation type="submission" date="2020-04" db="EMBL/GenBank/DDBJ databases">
        <title>Metagenomic profiling of ammonia- and methane-oxidizing microorganisms in a Dutch drinking water treatment plant.</title>
        <authorList>
            <person name="Poghosyan L."/>
            <person name="Leucker S."/>
        </authorList>
    </citation>
    <scope>NUCLEOTIDE SEQUENCE [LARGE SCALE GENOMIC DNA]</scope>
    <source>
        <strain evidence="2">S-RSF-IL-03</strain>
    </source>
</reference>
<feature type="transmembrane region" description="Helical" evidence="1">
    <location>
        <begin position="340"/>
        <end position="357"/>
    </location>
</feature>
<evidence type="ECO:0000313" key="2">
    <source>
        <dbReference type="EMBL" id="NOT33338.1"/>
    </source>
</evidence>
<protein>
    <recommendedName>
        <fullName evidence="4">Glycosyltransferase RgtA/B/C/D-like domain-containing protein</fullName>
    </recommendedName>
</protein>
<proteinExistence type="predicted"/>
<keyword evidence="1" id="KW-0472">Membrane</keyword>
<dbReference type="AlphaFoldDB" id="A0A849SCB6"/>
<name>A0A849SCB6_UNCEI</name>
<evidence type="ECO:0008006" key="4">
    <source>
        <dbReference type="Google" id="ProtNLM"/>
    </source>
</evidence>
<feature type="transmembrane region" description="Helical" evidence="1">
    <location>
        <begin position="315"/>
        <end position="334"/>
    </location>
</feature>
<feature type="transmembrane region" description="Helical" evidence="1">
    <location>
        <begin position="21"/>
        <end position="41"/>
    </location>
</feature>
<comment type="caution">
    <text evidence="2">The sequence shown here is derived from an EMBL/GenBank/DDBJ whole genome shotgun (WGS) entry which is preliminary data.</text>
</comment>
<evidence type="ECO:0000256" key="1">
    <source>
        <dbReference type="SAM" id="Phobius"/>
    </source>
</evidence>
<sequence>MNHPEPSKPAAPGNPLHIAGFAALFLLGLGLLYAGALRIGFLNDDFLFLEAARGHSFGSWATSLGPLGNYYRPVSRPLYFEVLGPLAGGHPLLYHLVSAALFVAALGLLARLLWALAGGAGAAFGLLYFALLPLQRVNLTWISCAQELLALTFGLAAFEAFRARRNWLAALAFALALFSKESVAPLPLACLAWGLIVERSRWREIAARLAPLAAVIVLWLGANLAVRGGTSSATAFLRFDGFSFAAGVVHGVQSLLGLDHPPALVRIAAGWREALSRVAWPLAAFAAAGLLLPTGRASAPAESRTSSEPPTRRRALAFAACWFGALSLAAGPVAHTWSSYYYTVAAVGGAIAVATLARDARFGGWMVACVSLLGMHGIMATAPAFAVADRAWGWTSHLTPFYFERGAALTDSLARQVRRLEPAPPPGTRFFFATLPSYAGFQMGNGALIRTLYRDSTLASYFYSQFSDSTAADRPLRFFYWDGARLARLDTGVRDPLFQVGTDLLLMNHLDGATHAFRRALAGSEPAIDNLYWLGWAELMRGRRGVAESAWRSAGFSEDSLAWYDSMRLARMALLDHRDTLETRRWLVLAIRYGVGRPDAHAVLGDLLRHDNLKYGLLELKVATWLNPRDWLARRDLFLGLVATRLDESAATELAVLRRVHPTWSSDSVLRPGLAEFERRHRVGVEQVDFGVPSTSGGRHEAR</sequence>
<evidence type="ECO:0000313" key="3">
    <source>
        <dbReference type="Proteomes" id="UP000580839"/>
    </source>
</evidence>
<dbReference type="EMBL" id="JABFRW010000043">
    <property type="protein sequence ID" value="NOT33338.1"/>
    <property type="molecule type" value="Genomic_DNA"/>
</dbReference>
<dbReference type="Proteomes" id="UP000580839">
    <property type="component" value="Unassembled WGS sequence"/>
</dbReference>
<gene>
    <name evidence="2" type="ORF">HOP12_04115</name>
</gene>
<feature type="transmembrane region" description="Helical" evidence="1">
    <location>
        <begin position="208"/>
        <end position="226"/>
    </location>
</feature>
<feature type="transmembrane region" description="Helical" evidence="1">
    <location>
        <begin position="114"/>
        <end position="134"/>
    </location>
</feature>
<keyword evidence="1" id="KW-0812">Transmembrane</keyword>
<accession>A0A849SCB6</accession>
<organism evidence="2 3">
    <name type="scientific">Eiseniibacteriota bacterium</name>
    <dbReference type="NCBI Taxonomy" id="2212470"/>
    <lineage>
        <taxon>Bacteria</taxon>
        <taxon>Candidatus Eiseniibacteriota</taxon>
    </lineage>
</organism>